<reference evidence="2" key="1">
    <citation type="submission" date="2021-06" db="EMBL/GenBank/DDBJ databases">
        <authorList>
            <person name="Hodson N. C."/>
            <person name="Mongue J. A."/>
            <person name="Jaron S. K."/>
        </authorList>
    </citation>
    <scope>NUCLEOTIDE SEQUENCE</scope>
</reference>
<dbReference type="Proteomes" id="UP000708208">
    <property type="component" value="Unassembled WGS sequence"/>
</dbReference>
<feature type="coiled-coil region" evidence="1">
    <location>
        <begin position="16"/>
        <end position="57"/>
    </location>
</feature>
<evidence type="ECO:0000256" key="1">
    <source>
        <dbReference type="SAM" id="Coils"/>
    </source>
</evidence>
<accession>A0A8J2PIG8</accession>
<gene>
    <name evidence="2" type="ORF">AFUS01_LOCUS25786</name>
</gene>
<evidence type="ECO:0000313" key="2">
    <source>
        <dbReference type="EMBL" id="CAG7815084.1"/>
    </source>
</evidence>
<name>A0A8J2PIG8_9HEXA</name>
<evidence type="ECO:0000313" key="3">
    <source>
        <dbReference type="Proteomes" id="UP000708208"/>
    </source>
</evidence>
<keyword evidence="1" id="KW-0175">Coiled coil</keyword>
<keyword evidence="3" id="KW-1185">Reference proteome</keyword>
<proteinExistence type="predicted"/>
<dbReference type="EMBL" id="CAJVCH010335268">
    <property type="protein sequence ID" value="CAG7815084.1"/>
    <property type="molecule type" value="Genomic_DNA"/>
</dbReference>
<sequence>MILDVEAVKESSRVCIEEWGKALERLNEEERRYKEKFRSIRRKIRETEKEIRAEKENELKYLTLCDKLAVQKELAAAMEEVLRNISRCQKNYLKATKKTMGHLDNILMLWKNLNS</sequence>
<dbReference type="AlphaFoldDB" id="A0A8J2PIG8"/>
<comment type="caution">
    <text evidence="2">The sequence shown here is derived from an EMBL/GenBank/DDBJ whole genome shotgun (WGS) entry which is preliminary data.</text>
</comment>
<protein>
    <submittedName>
        <fullName evidence="2">Uncharacterized protein</fullName>
    </submittedName>
</protein>
<organism evidence="2 3">
    <name type="scientific">Allacma fusca</name>
    <dbReference type="NCBI Taxonomy" id="39272"/>
    <lineage>
        <taxon>Eukaryota</taxon>
        <taxon>Metazoa</taxon>
        <taxon>Ecdysozoa</taxon>
        <taxon>Arthropoda</taxon>
        <taxon>Hexapoda</taxon>
        <taxon>Collembola</taxon>
        <taxon>Symphypleona</taxon>
        <taxon>Sminthuridae</taxon>
        <taxon>Allacma</taxon>
    </lineage>
</organism>